<keyword evidence="3" id="KW-1185">Reference proteome</keyword>
<gene>
    <name evidence="2" type="ORF">KI387_003070</name>
</gene>
<evidence type="ECO:0000313" key="2">
    <source>
        <dbReference type="EMBL" id="KAH9330962.1"/>
    </source>
</evidence>
<accession>A0AA38H066</accession>
<evidence type="ECO:0000259" key="1">
    <source>
        <dbReference type="Pfam" id="PF13976"/>
    </source>
</evidence>
<dbReference type="Proteomes" id="UP000824469">
    <property type="component" value="Unassembled WGS sequence"/>
</dbReference>
<comment type="caution">
    <text evidence="2">The sequence shown here is derived from an EMBL/GenBank/DDBJ whole genome shotgun (WGS) entry which is preliminary data.</text>
</comment>
<proteinExistence type="predicted"/>
<name>A0AA38H066_TAXCH</name>
<reference evidence="2 3" key="1">
    <citation type="journal article" date="2021" name="Nat. Plants">
        <title>The Taxus genome provides insights into paclitaxel biosynthesis.</title>
        <authorList>
            <person name="Xiong X."/>
            <person name="Gou J."/>
            <person name="Liao Q."/>
            <person name="Li Y."/>
            <person name="Zhou Q."/>
            <person name="Bi G."/>
            <person name="Li C."/>
            <person name="Du R."/>
            <person name="Wang X."/>
            <person name="Sun T."/>
            <person name="Guo L."/>
            <person name="Liang H."/>
            <person name="Lu P."/>
            <person name="Wu Y."/>
            <person name="Zhang Z."/>
            <person name="Ro D.K."/>
            <person name="Shang Y."/>
            <person name="Huang S."/>
            <person name="Yan J."/>
        </authorList>
    </citation>
    <scope>NUCLEOTIDE SEQUENCE [LARGE SCALE GENOMIC DNA]</scope>
    <source>
        <strain evidence="2">Ta-2019</strain>
    </source>
</reference>
<evidence type="ECO:0000313" key="3">
    <source>
        <dbReference type="Proteomes" id="UP000824469"/>
    </source>
</evidence>
<sequence>MYTHKGAICSSLTSNLLSMSQLLNHRMQVEFFVEKWVKSYIISQGDSVIARAFLKGHLFALDVVTSSSISLSASTAESTALWHFRYGHLSIGDLHQLSAKEM</sequence>
<dbReference type="InterPro" id="IPR025724">
    <property type="entry name" value="GAG-pre-integrase_dom"/>
</dbReference>
<protein>
    <recommendedName>
        <fullName evidence="1">GAG-pre-integrase domain-containing protein</fullName>
    </recommendedName>
</protein>
<dbReference type="EMBL" id="JAHRHJ020000001">
    <property type="protein sequence ID" value="KAH9330962.1"/>
    <property type="molecule type" value="Genomic_DNA"/>
</dbReference>
<organism evidence="2 3">
    <name type="scientific">Taxus chinensis</name>
    <name type="common">Chinese yew</name>
    <name type="synonym">Taxus wallichiana var. chinensis</name>
    <dbReference type="NCBI Taxonomy" id="29808"/>
    <lineage>
        <taxon>Eukaryota</taxon>
        <taxon>Viridiplantae</taxon>
        <taxon>Streptophyta</taxon>
        <taxon>Embryophyta</taxon>
        <taxon>Tracheophyta</taxon>
        <taxon>Spermatophyta</taxon>
        <taxon>Pinopsida</taxon>
        <taxon>Pinidae</taxon>
        <taxon>Conifers II</taxon>
        <taxon>Cupressales</taxon>
        <taxon>Taxaceae</taxon>
        <taxon>Taxus</taxon>
    </lineage>
</organism>
<feature type="non-terminal residue" evidence="2">
    <location>
        <position position="102"/>
    </location>
</feature>
<dbReference type="AlphaFoldDB" id="A0AA38H066"/>
<feature type="domain" description="GAG-pre-integrase" evidence="1">
    <location>
        <begin position="58"/>
        <end position="102"/>
    </location>
</feature>
<dbReference type="Pfam" id="PF13976">
    <property type="entry name" value="gag_pre-integrs"/>
    <property type="match status" value="1"/>
</dbReference>